<dbReference type="InterPro" id="IPR016913">
    <property type="entry name" value="UCP029215"/>
</dbReference>
<dbReference type="Proteomes" id="UP000664288">
    <property type="component" value="Unassembled WGS sequence"/>
</dbReference>
<organism evidence="1 2">
    <name type="scientific">Jiella sonneratiae</name>
    <dbReference type="NCBI Taxonomy" id="2816856"/>
    <lineage>
        <taxon>Bacteria</taxon>
        <taxon>Pseudomonadati</taxon>
        <taxon>Pseudomonadota</taxon>
        <taxon>Alphaproteobacteria</taxon>
        <taxon>Hyphomicrobiales</taxon>
        <taxon>Aurantimonadaceae</taxon>
        <taxon>Jiella</taxon>
    </lineage>
</organism>
<evidence type="ECO:0000313" key="1">
    <source>
        <dbReference type="EMBL" id="MBO0903807.1"/>
    </source>
</evidence>
<keyword evidence="2" id="KW-1185">Reference proteome</keyword>
<accession>A0ABS3J2C2</accession>
<dbReference type="EMBL" id="JAFMPY010000007">
    <property type="protein sequence ID" value="MBO0903807.1"/>
    <property type="molecule type" value="Genomic_DNA"/>
</dbReference>
<dbReference type="RefSeq" id="WP_207350439.1">
    <property type="nucleotide sequence ID" value="NZ_JAFMPY010000007.1"/>
</dbReference>
<gene>
    <name evidence="1" type="ORF">J1C47_09140</name>
</gene>
<evidence type="ECO:0000313" key="2">
    <source>
        <dbReference type="Proteomes" id="UP000664288"/>
    </source>
</evidence>
<reference evidence="1 2" key="1">
    <citation type="submission" date="2021-03" db="EMBL/GenBank/DDBJ databases">
        <title>Whole genome sequence of Jiella sp. MQZ13P-4.</title>
        <authorList>
            <person name="Tuo L."/>
        </authorList>
    </citation>
    <scope>NUCLEOTIDE SEQUENCE [LARGE SCALE GENOMIC DNA]</scope>
    <source>
        <strain evidence="1 2">MQZ13P-4</strain>
    </source>
</reference>
<sequence length="174" mass="18805">MLFLDAAPIDDWRISRDGYLVADVRIARAGIYQYAGRELGRADLGMVNVYRPPAAVFDARAMRSFALRPVTMDHPATGVSAATWRQHAIGTLGEEIRRDGIFLRGTAIIHDGAAIETIRAGKRELSAGYVSSLTWQDTATPEGERAQAVMGGITGNHVAVVERGRAGAQCRIGQ</sequence>
<protein>
    <submittedName>
        <fullName evidence="1">DUF2213 domain-containing protein</fullName>
    </submittedName>
</protein>
<dbReference type="Pfam" id="PF09979">
    <property type="entry name" value="DUF2213"/>
    <property type="match status" value="1"/>
</dbReference>
<name>A0ABS3J2C2_9HYPH</name>
<proteinExistence type="predicted"/>
<comment type="caution">
    <text evidence="1">The sequence shown here is derived from an EMBL/GenBank/DDBJ whole genome shotgun (WGS) entry which is preliminary data.</text>
</comment>